<comment type="caution">
    <text evidence="5">The sequence shown here is derived from an EMBL/GenBank/DDBJ whole genome shotgun (WGS) entry which is preliminary data.</text>
</comment>
<dbReference type="AlphaFoldDB" id="A0A0B2WYG6"/>
<evidence type="ECO:0000313" key="6">
    <source>
        <dbReference type="Proteomes" id="UP000030816"/>
    </source>
</evidence>
<dbReference type="PANTHER" id="PTHR11709">
    <property type="entry name" value="MULTI-COPPER OXIDASE"/>
    <property type="match status" value="1"/>
</dbReference>
<reference evidence="5 6" key="1">
    <citation type="journal article" date="2014" name="Proc. Natl. Acad. Sci. U.S.A.">
        <title>Trajectory and genomic determinants of fungal-pathogen speciation and host adaptation.</title>
        <authorList>
            <person name="Hu X."/>
            <person name="Xiao G."/>
            <person name="Zheng P."/>
            <person name="Shang Y."/>
            <person name="Su Y."/>
            <person name="Zhang X."/>
            <person name="Liu X."/>
            <person name="Zhan S."/>
            <person name="St Leger R.J."/>
            <person name="Wang C."/>
        </authorList>
    </citation>
    <scope>NUCLEOTIDE SEQUENCE [LARGE SCALE GENOMIC DNA]</scope>
    <source>
        <strain evidence="5 6">ARSEF 1941</strain>
    </source>
</reference>
<dbReference type="SUPFAM" id="SSF49503">
    <property type="entry name" value="Cupredoxins"/>
    <property type="match status" value="2"/>
</dbReference>
<keyword evidence="6" id="KW-1185">Reference proteome</keyword>
<organism evidence="5 6">
    <name type="scientific">Metarhizium album (strain ARSEF 1941)</name>
    <dbReference type="NCBI Taxonomy" id="1081103"/>
    <lineage>
        <taxon>Eukaryota</taxon>
        <taxon>Fungi</taxon>
        <taxon>Dikarya</taxon>
        <taxon>Ascomycota</taxon>
        <taxon>Pezizomycotina</taxon>
        <taxon>Sordariomycetes</taxon>
        <taxon>Hypocreomycetidae</taxon>
        <taxon>Hypocreales</taxon>
        <taxon>Clavicipitaceae</taxon>
        <taxon>Metarhizium</taxon>
    </lineage>
</organism>
<evidence type="ECO:0000313" key="5">
    <source>
        <dbReference type="EMBL" id="KHO01292.1"/>
    </source>
</evidence>
<sequence length="274" mass="31190">MHRPIPQSRLEKSRYKPERMGISNHVQKIDDCSREQLYENFPRTGVIRSYDFTISRGLIAPDGYQRDALLVKGASPGPPIGANWGDTIQVTVHNNISDAEEGVALHWHGFLHHGKPWEGRPRLRRRHRRANSHIRTSNEEVRRGRWSIMLSDWYHKDYFTLVEETMKPDGGPFKSDTSLINGKANFDCTKLPADDKTPCSSIAGLATFRFKRGRTHRLRLINSGCEALQRFTITMTVIANDFVSVEPYDTKVVTLGIGQRTDVLVKRTPGAQRA</sequence>
<dbReference type="OrthoDB" id="2121828at2759"/>
<dbReference type="Gene3D" id="2.60.40.420">
    <property type="entry name" value="Cupredoxins - blue copper proteins"/>
    <property type="match status" value="2"/>
</dbReference>
<protein>
    <submittedName>
        <fullName evidence="5">Lcc1, ascorbase &amp; Cu-oxidase</fullName>
    </submittedName>
</protein>
<dbReference type="Pfam" id="PF07732">
    <property type="entry name" value="Cu-oxidase_3"/>
    <property type="match status" value="1"/>
</dbReference>
<dbReference type="GO" id="GO:0016491">
    <property type="term" value="F:oxidoreductase activity"/>
    <property type="evidence" value="ECO:0007669"/>
    <property type="project" value="TreeGrafter"/>
</dbReference>
<dbReference type="PANTHER" id="PTHR11709:SF145">
    <property type="entry name" value="LCC1"/>
    <property type="match status" value="1"/>
</dbReference>
<dbReference type="InterPro" id="IPR011707">
    <property type="entry name" value="Cu-oxidase-like_N"/>
</dbReference>
<dbReference type="Proteomes" id="UP000030816">
    <property type="component" value="Unassembled WGS sequence"/>
</dbReference>
<dbReference type="GO" id="GO:0005507">
    <property type="term" value="F:copper ion binding"/>
    <property type="evidence" value="ECO:0007669"/>
    <property type="project" value="InterPro"/>
</dbReference>
<name>A0A0B2WYG6_METAS</name>
<dbReference type="InterPro" id="IPR001117">
    <property type="entry name" value="Cu-oxidase_2nd"/>
</dbReference>
<gene>
    <name evidence="5" type="ORF">MAM_00293</name>
</gene>
<dbReference type="EMBL" id="AZHE01000001">
    <property type="protein sequence ID" value="KHO01292.1"/>
    <property type="molecule type" value="Genomic_DNA"/>
</dbReference>
<dbReference type="Pfam" id="PF00394">
    <property type="entry name" value="Cu-oxidase"/>
    <property type="match status" value="1"/>
</dbReference>
<dbReference type="GeneID" id="63734748"/>
<evidence type="ECO:0000256" key="1">
    <source>
        <dbReference type="ARBA" id="ARBA00010609"/>
    </source>
</evidence>
<dbReference type="HOGENOM" id="CLU_1015925_0_0_1"/>
<feature type="domain" description="Plastocyanin-like" evidence="4">
    <location>
        <begin position="56"/>
        <end position="118"/>
    </location>
</feature>
<accession>A0A0B2WYG6</accession>
<evidence type="ECO:0000256" key="2">
    <source>
        <dbReference type="ARBA" id="ARBA00023008"/>
    </source>
</evidence>
<keyword evidence="2" id="KW-0186">Copper</keyword>
<dbReference type="InterPro" id="IPR045087">
    <property type="entry name" value="Cu-oxidase_fam"/>
</dbReference>
<evidence type="ECO:0000259" key="4">
    <source>
        <dbReference type="Pfam" id="PF07732"/>
    </source>
</evidence>
<dbReference type="STRING" id="1081103.A0A0B2WYG6"/>
<evidence type="ECO:0000259" key="3">
    <source>
        <dbReference type="Pfam" id="PF00394"/>
    </source>
</evidence>
<proteinExistence type="inferred from homology"/>
<dbReference type="RefSeq" id="XP_040682357.1">
    <property type="nucleotide sequence ID" value="XM_040819092.1"/>
</dbReference>
<feature type="domain" description="Plastocyanin-like" evidence="3">
    <location>
        <begin position="146"/>
        <end position="266"/>
    </location>
</feature>
<comment type="similarity">
    <text evidence="1">Belongs to the multicopper oxidase family.</text>
</comment>
<dbReference type="InterPro" id="IPR008972">
    <property type="entry name" value="Cupredoxin"/>
</dbReference>